<sequence>MLSGKSSTALGSNRANSRAKVSTMPEFGSRCIFDAIFSWAAPSSSGITRFNSLHTPAWPLHAAKITASATISSTGSDLSSIPLASSSVASVTSYDQPGIAGFERVGSSNVSRKSRTAGGSTAAQRRHSGGSVAASSLSCSSPQRNSSLA</sequence>
<comment type="caution">
    <text evidence="2">The sequence shown here is derived from an EMBL/GenBank/DDBJ whole genome shotgun (WGS) entry which is preliminary data.</text>
</comment>
<dbReference type="HOGENOM" id="CLU_1750040_0_0_1"/>
<proteinExistence type="predicted"/>
<dbReference type="InParanoid" id="K2QWL2"/>
<gene>
    <name evidence="2" type="ORF">MPH_08586</name>
</gene>
<protein>
    <submittedName>
        <fullName evidence="2">Uncharacterized protein</fullName>
    </submittedName>
</protein>
<dbReference type="AlphaFoldDB" id="K2QWL2"/>
<dbReference type="VEuPathDB" id="FungiDB:MPH_08586"/>
<feature type="region of interest" description="Disordered" evidence="1">
    <location>
        <begin position="103"/>
        <end position="149"/>
    </location>
</feature>
<name>K2QWL2_MACPH</name>
<organism evidence="2 3">
    <name type="scientific">Macrophomina phaseolina (strain MS6)</name>
    <name type="common">Charcoal rot fungus</name>
    <dbReference type="NCBI Taxonomy" id="1126212"/>
    <lineage>
        <taxon>Eukaryota</taxon>
        <taxon>Fungi</taxon>
        <taxon>Dikarya</taxon>
        <taxon>Ascomycota</taxon>
        <taxon>Pezizomycotina</taxon>
        <taxon>Dothideomycetes</taxon>
        <taxon>Dothideomycetes incertae sedis</taxon>
        <taxon>Botryosphaeriales</taxon>
        <taxon>Botryosphaeriaceae</taxon>
        <taxon>Macrophomina</taxon>
    </lineage>
</organism>
<evidence type="ECO:0000313" key="3">
    <source>
        <dbReference type="Proteomes" id="UP000007129"/>
    </source>
</evidence>
<dbReference type="Proteomes" id="UP000007129">
    <property type="component" value="Unassembled WGS sequence"/>
</dbReference>
<accession>K2QWL2</accession>
<evidence type="ECO:0000313" key="2">
    <source>
        <dbReference type="EMBL" id="EKG14211.1"/>
    </source>
</evidence>
<feature type="compositionally biased region" description="Low complexity" evidence="1">
    <location>
        <begin position="129"/>
        <end position="141"/>
    </location>
</feature>
<dbReference type="EMBL" id="AHHD01000364">
    <property type="protein sequence ID" value="EKG14211.1"/>
    <property type="molecule type" value="Genomic_DNA"/>
</dbReference>
<evidence type="ECO:0000256" key="1">
    <source>
        <dbReference type="SAM" id="MobiDB-lite"/>
    </source>
</evidence>
<feature type="compositionally biased region" description="Polar residues" evidence="1">
    <location>
        <begin position="106"/>
        <end position="123"/>
    </location>
</feature>
<reference evidence="2 3" key="1">
    <citation type="journal article" date="2012" name="BMC Genomics">
        <title>Tools to kill: Genome of one of the most destructive plant pathogenic fungi Macrophomina phaseolina.</title>
        <authorList>
            <person name="Islam M.S."/>
            <person name="Haque M.S."/>
            <person name="Islam M.M."/>
            <person name="Emdad E.M."/>
            <person name="Halim A."/>
            <person name="Hossen Q.M.M."/>
            <person name="Hossain M.Z."/>
            <person name="Ahmed B."/>
            <person name="Rahim S."/>
            <person name="Rahman M.S."/>
            <person name="Alam M.M."/>
            <person name="Hou S."/>
            <person name="Wan X."/>
            <person name="Saito J.A."/>
            <person name="Alam M."/>
        </authorList>
    </citation>
    <scope>NUCLEOTIDE SEQUENCE [LARGE SCALE GENOMIC DNA]</scope>
    <source>
        <strain evidence="2 3">MS6</strain>
    </source>
</reference>